<dbReference type="EMBL" id="CP043046">
    <property type="protein sequence ID" value="QEI06547.1"/>
    <property type="molecule type" value="Genomic_DNA"/>
</dbReference>
<keyword evidence="7" id="KW-0547">Nucleotide-binding</keyword>
<evidence type="ECO:0000256" key="4">
    <source>
        <dbReference type="ARBA" id="ARBA00022553"/>
    </source>
</evidence>
<evidence type="ECO:0000256" key="8">
    <source>
        <dbReference type="ARBA" id="ARBA00022777"/>
    </source>
</evidence>
<keyword evidence="10 13" id="KW-1133">Transmembrane helix</keyword>
<sequence>MSLQRRLIIAVLVAAPFAWLLTIGVTYFRAQQEINELYDTDMVRMAEHLYDLLDVFGAPPPGRVATAPPKVGDLGQAHLGDLAVAAWLPDGRALRIDPDGDPLPRQPGVQGFTNTDVENVTWRVYYLENSIDASRVAVGQRLGEREELVSSYLLGQILPWLFALPLLLLMLVGGVRQALKPVNALSMALERRNPNDPVPIDPSLAPGELRPLVVAMNRLLGRVASAIEHERRLTADAAHELRTPLAALHVQWEVAQRAVNVEERAEADAKVALGIQRLNRLVSQLLAMSRLESGTKTSFSDTANWPEISGHALSDSLWLATSKQVDVELFWPDDGIAPLPLTGDEHLLGLMLRNLLDNAIRYSPPGGMVAVHFKPDGITLTDQGTGVPPDLLARLGDRFFRAPGQQESGSGLGLSIAKRVASMHGLSIAFANLHQDGKSSGFQATISRLTTG</sequence>
<evidence type="ECO:0000259" key="14">
    <source>
        <dbReference type="PROSITE" id="PS50109"/>
    </source>
</evidence>
<evidence type="ECO:0000259" key="15">
    <source>
        <dbReference type="PROSITE" id="PS50885"/>
    </source>
</evidence>
<gene>
    <name evidence="16" type="ORF">FXN63_12435</name>
</gene>
<dbReference type="InterPro" id="IPR003661">
    <property type="entry name" value="HisK_dim/P_dom"/>
</dbReference>
<evidence type="ECO:0000256" key="6">
    <source>
        <dbReference type="ARBA" id="ARBA00022692"/>
    </source>
</evidence>
<feature type="domain" description="Histidine kinase" evidence="14">
    <location>
        <begin position="236"/>
        <end position="448"/>
    </location>
</feature>
<dbReference type="CDD" id="cd00082">
    <property type="entry name" value="HisKA"/>
    <property type="match status" value="1"/>
</dbReference>
<comment type="subcellular location">
    <subcellularLocation>
        <location evidence="2">Membrane</location>
        <topology evidence="2">Multi-pass membrane protein</topology>
    </subcellularLocation>
</comment>
<dbReference type="OrthoDB" id="8554694at2"/>
<dbReference type="InterPro" id="IPR036890">
    <property type="entry name" value="HATPase_C_sf"/>
</dbReference>
<keyword evidence="17" id="KW-1185">Reference proteome</keyword>
<keyword evidence="9" id="KW-0067">ATP-binding</keyword>
<keyword evidence="8 16" id="KW-0418">Kinase</keyword>
<dbReference type="PANTHER" id="PTHR45436:SF14">
    <property type="entry name" value="SENSOR PROTEIN QSEC"/>
    <property type="match status" value="1"/>
</dbReference>
<dbReference type="InterPro" id="IPR003594">
    <property type="entry name" value="HATPase_dom"/>
</dbReference>
<reference evidence="16 17" key="1">
    <citation type="submission" date="2019-08" db="EMBL/GenBank/DDBJ databases">
        <title>Amphibian skin-associated Pigmentiphaga: genome sequence and occurrence across geography and hosts.</title>
        <authorList>
            <person name="Bletz M.C."/>
            <person name="Bunk B."/>
            <person name="Sproeer C."/>
            <person name="Biwer P."/>
            <person name="Reiter S."/>
            <person name="Rabemananjara F.C.E."/>
            <person name="Schulz S."/>
            <person name="Overmann J."/>
            <person name="Vences M."/>
        </authorList>
    </citation>
    <scope>NUCLEOTIDE SEQUENCE [LARGE SCALE GENOMIC DNA]</scope>
    <source>
        <strain evidence="16 17">Mada1488</strain>
    </source>
</reference>
<dbReference type="Pfam" id="PF00512">
    <property type="entry name" value="HisKA"/>
    <property type="match status" value="1"/>
</dbReference>
<dbReference type="SMART" id="SM00388">
    <property type="entry name" value="HisKA"/>
    <property type="match status" value="1"/>
</dbReference>
<evidence type="ECO:0000313" key="16">
    <source>
        <dbReference type="EMBL" id="QEI06547.1"/>
    </source>
</evidence>
<proteinExistence type="predicted"/>
<evidence type="ECO:0000256" key="3">
    <source>
        <dbReference type="ARBA" id="ARBA00012438"/>
    </source>
</evidence>
<dbReference type="PANTHER" id="PTHR45436">
    <property type="entry name" value="SENSOR HISTIDINE KINASE YKOH"/>
    <property type="match status" value="1"/>
</dbReference>
<evidence type="ECO:0000256" key="9">
    <source>
        <dbReference type="ARBA" id="ARBA00022840"/>
    </source>
</evidence>
<dbReference type="PROSITE" id="PS50885">
    <property type="entry name" value="HAMP"/>
    <property type="match status" value="1"/>
</dbReference>
<organism evidence="16 17">
    <name type="scientific">Pigmentiphaga aceris</name>
    <dbReference type="NCBI Taxonomy" id="1940612"/>
    <lineage>
        <taxon>Bacteria</taxon>
        <taxon>Pseudomonadati</taxon>
        <taxon>Pseudomonadota</taxon>
        <taxon>Betaproteobacteria</taxon>
        <taxon>Burkholderiales</taxon>
        <taxon>Alcaligenaceae</taxon>
        <taxon>Pigmentiphaga</taxon>
    </lineage>
</organism>
<dbReference type="PRINTS" id="PR00344">
    <property type="entry name" value="BCTRLSENSOR"/>
</dbReference>
<dbReference type="Gene3D" id="3.30.565.10">
    <property type="entry name" value="Histidine kinase-like ATPase, C-terminal domain"/>
    <property type="match status" value="1"/>
</dbReference>
<evidence type="ECO:0000256" key="11">
    <source>
        <dbReference type="ARBA" id="ARBA00023012"/>
    </source>
</evidence>
<evidence type="ECO:0000256" key="1">
    <source>
        <dbReference type="ARBA" id="ARBA00000085"/>
    </source>
</evidence>
<dbReference type="PROSITE" id="PS50109">
    <property type="entry name" value="HIS_KIN"/>
    <property type="match status" value="1"/>
</dbReference>
<evidence type="ECO:0000313" key="17">
    <source>
        <dbReference type="Proteomes" id="UP000325161"/>
    </source>
</evidence>
<dbReference type="Gene3D" id="1.10.287.130">
    <property type="match status" value="1"/>
</dbReference>
<dbReference type="RefSeq" id="WP_148815251.1">
    <property type="nucleotide sequence ID" value="NZ_CP043046.1"/>
</dbReference>
<dbReference type="Pfam" id="PF02518">
    <property type="entry name" value="HATPase_c"/>
    <property type="match status" value="1"/>
</dbReference>
<dbReference type="GO" id="GO:0000155">
    <property type="term" value="F:phosphorelay sensor kinase activity"/>
    <property type="evidence" value="ECO:0007669"/>
    <property type="project" value="InterPro"/>
</dbReference>
<feature type="transmembrane region" description="Helical" evidence="13">
    <location>
        <begin position="7"/>
        <end position="28"/>
    </location>
</feature>
<evidence type="ECO:0000256" key="7">
    <source>
        <dbReference type="ARBA" id="ARBA00022741"/>
    </source>
</evidence>
<keyword evidence="6 13" id="KW-0812">Transmembrane</keyword>
<dbReference type="AlphaFoldDB" id="A0A5C0B1M7"/>
<dbReference type="InterPro" id="IPR036097">
    <property type="entry name" value="HisK_dim/P_sf"/>
</dbReference>
<evidence type="ECO:0000256" key="5">
    <source>
        <dbReference type="ARBA" id="ARBA00022679"/>
    </source>
</evidence>
<dbReference type="InterPro" id="IPR005467">
    <property type="entry name" value="His_kinase_dom"/>
</dbReference>
<keyword evidence="11" id="KW-0902">Two-component regulatory system</keyword>
<dbReference type="Proteomes" id="UP000325161">
    <property type="component" value="Chromosome"/>
</dbReference>
<evidence type="ECO:0000256" key="13">
    <source>
        <dbReference type="SAM" id="Phobius"/>
    </source>
</evidence>
<keyword evidence="12 13" id="KW-0472">Membrane</keyword>
<dbReference type="InterPro" id="IPR004358">
    <property type="entry name" value="Sig_transdc_His_kin-like_C"/>
</dbReference>
<keyword evidence="5" id="KW-0808">Transferase</keyword>
<dbReference type="Pfam" id="PF08521">
    <property type="entry name" value="2CSK_N"/>
    <property type="match status" value="1"/>
</dbReference>
<dbReference type="InterPro" id="IPR050428">
    <property type="entry name" value="TCS_sensor_his_kinase"/>
</dbReference>
<protein>
    <recommendedName>
        <fullName evidence="3">histidine kinase</fullName>
        <ecNumber evidence="3">2.7.13.3</ecNumber>
    </recommendedName>
</protein>
<keyword evidence="4" id="KW-0597">Phosphoprotein</keyword>
<dbReference type="Gene3D" id="1.20.5.1040">
    <property type="entry name" value="Sensor protein qsec"/>
    <property type="match status" value="2"/>
</dbReference>
<dbReference type="GO" id="GO:0005886">
    <property type="term" value="C:plasma membrane"/>
    <property type="evidence" value="ECO:0007669"/>
    <property type="project" value="TreeGrafter"/>
</dbReference>
<evidence type="ECO:0000256" key="2">
    <source>
        <dbReference type="ARBA" id="ARBA00004141"/>
    </source>
</evidence>
<comment type="catalytic activity">
    <reaction evidence="1">
        <text>ATP + protein L-histidine = ADP + protein N-phospho-L-histidine.</text>
        <dbReference type="EC" id="2.7.13.3"/>
    </reaction>
</comment>
<dbReference type="InterPro" id="IPR013727">
    <property type="entry name" value="2CSK_N"/>
</dbReference>
<accession>A0A5C0B1M7</accession>
<dbReference type="InterPro" id="IPR003660">
    <property type="entry name" value="HAMP_dom"/>
</dbReference>
<dbReference type="GO" id="GO:0005524">
    <property type="term" value="F:ATP binding"/>
    <property type="evidence" value="ECO:0007669"/>
    <property type="project" value="UniProtKB-KW"/>
</dbReference>
<dbReference type="SMART" id="SM00387">
    <property type="entry name" value="HATPase_c"/>
    <property type="match status" value="1"/>
</dbReference>
<dbReference type="KEGG" id="pacr:FXN63_12435"/>
<evidence type="ECO:0000256" key="10">
    <source>
        <dbReference type="ARBA" id="ARBA00022989"/>
    </source>
</evidence>
<evidence type="ECO:0000256" key="12">
    <source>
        <dbReference type="ARBA" id="ARBA00023136"/>
    </source>
</evidence>
<feature type="domain" description="HAMP" evidence="15">
    <location>
        <begin position="176"/>
        <end position="228"/>
    </location>
</feature>
<name>A0A5C0B1M7_9BURK</name>
<dbReference type="EC" id="2.7.13.3" evidence="3"/>
<dbReference type="SUPFAM" id="SSF47384">
    <property type="entry name" value="Homodimeric domain of signal transducing histidine kinase"/>
    <property type="match status" value="1"/>
</dbReference>
<dbReference type="SUPFAM" id="SSF55874">
    <property type="entry name" value="ATPase domain of HSP90 chaperone/DNA topoisomerase II/histidine kinase"/>
    <property type="match status" value="1"/>
</dbReference>